<organism evidence="1 2">
    <name type="scientific">Nonomuraea jiangxiensis</name>
    <dbReference type="NCBI Taxonomy" id="633440"/>
    <lineage>
        <taxon>Bacteria</taxon>
        <taxon>Bacillati</taxon>
        <taxon>Actinomycetota</taxon>
        <taxon>Actinomycetes</taxon>
        <taxon>Streptosporangiales</taxon>
        <taxon>Streptosporangiaceae</taxon>
        <taxon>Nonomuraea</taxon>
    </lineage>
</organism>
<dbReference type="Proteomes" id="UP000199202">
    <property type="component" value="Unassembled WGS sequence"/>
</dbReference>
<reference evidence="1 2" key="1">
    <citation type="submission" date="2016-10" db="EMBL/GenBank/DDBJ databases">
        <authorList>
            <person name="de Groot N.N."/>
        </authorList>
    </citation>
    <scope>NUCLEOTIDE SEQUENCE [LARGE SCALE GENOMIC DNA]</scope>
    <source>
        <strain evidence="1 2">CGMCC 4.6533</strain>
    </source>
</reference>
<keyword evidence="2" id="KW-1185">Reference proteome</keyword>
<evidence type="ECO:0000313" key="2">
    <source>
        <dbReference type="Proteomes" id="UP000199202"/>
    </source>
</evidence>
<dbReference type="RefSeq" id="WP_090945326.1">
    <property type="nucleotide sequence ID" value="NZ_FNDJ01000028.1"/>
</dbReference>
<accession>A0A1G9LQQ4</accession>
<dbReference type="OrthoDB" id="3618883at2"/>
<name>A0A1G9LQQ4_9ACTN</name>
<proteinExistence type="predicted"/>
<dbReference type="AlphaFoldDB" id="A0A1G9LQQ4"/>
<dbReference type="SUPFAM" id="SSF110849">
    <property type="entry name" value="ParB/Sulfiredoxin"/>
    <property type="match status" value="1"/>
</dbReference>
<dbReference type="EMBL" id="FNDJ01000028">
    <property type="protein sequence ID" value="SDL63815.1"/>
    <property type="molecule type" value="Genomic_DNA"/>
</dbReference>
<protein>
    <submittedName>
        <fullName evidence="1">ParB-like nuclease domain-containing protein</fullName>
    </submittedName>
</protein>
<gene>
    <name evidence="1" type="ORF">SAMN05421869_12875</name>
</gene>
<sequence>MSDEMFTLLGWAWDVDLATRLARRHPVRPAAIRTLTGVKDLIRIDPKHAVTVDLTKPILVVPLPCALPPGNRLVIDGWHRIHRALDLGMEKLPAILLDPSDERTCRLRGGDI</sequence>
<dbReference type="Gene3D" id="3.90.1530.10">
    <property type="entry name" value="Conserved hypothetical protein from pyrococcus furiosus pfu- 392566-001, ParB domain"/>
    <property type="match status" value="1"/>
</dbReference>
<dbReference type="InterPro" id="IPR036086">
    <property type="entry name" value="ParB/Sulfiredoxin_sf"/>
</dbReference>
<evidence type="ECO:0000313" key="1">
    <source>
        <dbReference type="EMBL" id="SDL63815.1"/>
    </source>
</evidence>